<proteinExistence type="inferred from homology"/>
<dbReference type="InterPro" id="IPR014730">
    <property type="entry name" value="ETF_a/b_N"/>
</dbReference>
<dbReference type="GO" id="GO:0050660">
    <property type="term" value="F:flavin adenine dinucleotide binding"/>
    <property type="evidence" value="ECO:0007669"/>
    <property type="project" value="InterPro"/>
</dbReference>
<dbReference type="SUPFAM" id="SSF52402">
    <property type="entry name" value="Adenine nucleotide alpha hydrolases-like"/>
    <property type="match status" value="1"/>
</dbReference>
<dbReference type="GO" id="GO:0009055">
    <property type="term" value="F:electron transfer activity"/>
    <property type="evidence" value="ECO:0007669"/>
    <property type="project" value="InterPro"/>
</dbReference>
<dbReference type="AlphaFoldDB" id="A0A0W8FL69"/>
<accession>A0A0W8FL69</accession>
<dbReference type="EMBL" id="LNQE01001039">
    <property type="protein sequence ID" value="KUG21611.1"/>
    <property type="molecule type" value="Genomic_DNA"/>
</dbReference>
<dbReference type="Pfam" id="PF01012">
    <property type="entry name" value="ETF"/>
    <property type="match status" value="1"/>
</dbReference>
<dbReference type="InterPro" id="IPR014729">
    <property type="entry name" value="Rossmann-like_a/b/a_fold"/>
</dbReference>
<feature type="domain" description="Electron transfer flavoprotein alpha/beta-subunit N-terminal" evidence="2">
    <location>
        <begin position="9"/>
        <end position="199"/>
    </location>
</feature>
<evidence type="ECO:0000313" key="3">
    <source>
        <dbReference type="EMBL" id="KUG21611.1"/>
    </source>
</evidence>
<evidence type="ECO:0000259" key="2">
    <source>
        <dbReference type="SMART" id="SM00893"/>
    </source>
</evidence>
<gene>
    <name evidence="3" type="ORF">ASZ90_008615</name>
</gene>
<sequence>MKKSSKKSIWVFGDYRNYYQNRVTLQLLSKAVDLAKIIKAEVCALIFGHEIDEWIMEYTAHGADRILAIDDPALKSYSTEKYLAIIETLAKERDPEIILIGATDFGREFAPRLAKRLKTGLSADCVGLDITENGLLLQLAPSFGGNMLAEIITEHHRPQMATVRPGTFKEIPHNYERKALVERLPLMKNLPPSRVRLVEYERSVEKEHTIENASVIVCGGRGMGNKEKFKKLQELAKLLGGNVGATRPVVYAGWADHDALVGQAGKHIKPKILFSFGISGAIQHTAGLGEANFIVAINKNPQATMMKMADVAIAADASDVVNSLIKELKKRIRE</sequence>
<name>A0A0W8FL69_9ZZZZ</name>
<dbReference type="CDD" id="cd01715">
    <property type="entry name" value="ETF_alpha"/>
    <property type="match status" value="1"/>
</dbReference>
<dbReference type="SUPFAM" id="SSF52467">
    <property type="entry name" value="DHS-like NAD/FAD-binding domain"/>
    <property type="match status" value="1"/>
</dbReference>
<dbReference type="PANTHER" id="PTHR43153:SF1">
    <property type="entry name" value="ELECTRON TRANSFER FLAVOPROTEIN SUBUNIT ALPHA, MITOCHONDRIAL"/>
    <property type="match status" value="1"/>
</dbReference>
<dbReference type="PANTHER" id="PTHR43153">
    <property type="entry name" value="ELECTRON TRANSFER FLAVOPROTEIN ALPHA"/>
    <property type="match status" value="1"/>
</dbReference>
<dbReference type="InterPro" id="IPR014731">
    <property type="entry name" value="ETF_asu_C"/>
</dbReference>
<dbReference type="InterPro" id="IPR029035">
    <property type="entry name" value="DHS-like_NAD/FAD-binding_dom"/>
</dbReference>
<dbReference type="PIRSF" id="PIRSF000089">
    <property type="entry name" value="Electra_flavoP_a"/>
    <property type="match status" value="1"/>
</dbReference>
<dbReference type="Pfam" id="PF00766">
    <property type="entry name" value="ETF_alpha"/>
    <property type="match status" value="1"/>
</dbReference>
<dbReference type="InterPro" id="IPR001308">
    <property type="entry name" value="ETF_a/FixB"/>
</dbReference>
<evidence type="ECO:0000256" key="1">
    <source>
        <dbReference type="ARBA" id="ARBA00005817"/>
    </source>
</evidence>
<dbReference type="SMART" id="SM00893">
    <property type="entry name" value="ETF"/>
    <property type="match status" value="1"/>
</dbReference>
<dbReference type="GO" id="GO:0033539">
    <property type="term" value="P:fatty acid beta-oxidation using acyl-CoA dehydrogenase"/>
    <property type="evidence" value="ECO:0007669"/>
    <property type="project" value="TreeGrafter"/>
</dbReference>
<comment type="similarity">
    <text evidence="1">Belongs to the ETF alpha-subunit/FixB family.</text>
</comment>
<organism evidence="3">
    <name type="scientific">hydrocarbon metagenome</name>
    <dbReference type="NCBI Taxonomy" id="938273"/>
    <lineage>
        <taxon>unclassified sequences</taxon>
        <taxon>metagenomes</taxon>
        <taxon>ecological metagenomes</taxon>
    </lineage>
</organism>
<dbReference type="Gene3D" id="3.40.50.620">
    <property type="entry name" value="HUPs"/>
    <property type="match status" value="1"/>
</dbReference>
<comment type="caution">
    <text evidence="3">The sequence shown here is derived from an EMBL/GenBank/DDBJ whole genome shotgun (WGS) entry which is preliminary data.</text>
</comment>
<protein>
    <submittedName>
        <fullName evidence="3">Electron transfer flavoprotein, alpha subunit</fullName>
    </submittedName>
</protein>
<reference evidence="3" key="1">
    <citation type="journal article" date="2015" name="Proc. Natl. Acad. Sci. U.S.A.">
        <title>Networks of energetic and metabolic interactions define dynamics in microbial communities.</title>
        <authorList>
            <person name="Embree M."/>
            <person name="Liu J.K."/>
            <person name="Al-Bassam M.M."/>
            <person name="Zengler K."/>
        </authorList>
    </citation>
    <scope>NUCLEOTIDE SEQUENCE</scope>
</reference>
<dbReference type="Gene3D" id="3.40.50.1220">
    <property type="entry name" value="TPP-binding domain"/>
    <property type="match status" value="1"/>
</dbReference>
<dbReference type="InterPro" id="IPR033947">
    <property type="entry name" value="ETF_alpha_N"/>
</dbReference>